<dbReference type="InterPro" id="IPR036264">
    <property type="entry name" value="Bact_exopeptidase_dim_dom"/>
</dbReference>
<reference evidence="7 8" key="1">
    <citation type="submission" date="2017-08" db="EMBL/GenBank/DDBJ databases">
        <title>Infants hospitalized years apart are colonized by the same room-sourced microbial strains.</title>
        <authorList>
            <person name="Brooks B."/>
            <person name="Olm M.R."/>
            <person name="Firek B.A."/>
            <person name="Baker R."/>
            <person name="Thomas B.C."/>
            <person name="Morowitz M.J."/>
            <person name="Banfield J.F."/>
        </authorList>
    </citation>
    <scope>NUCLEOTIDE SEQUENCE [LARGE SCALE GENOMIC DNA]</scope>
    <source>
        <strain evidence="7">S2_003_000_R2_14</strain>
    </source>
</reference>
<dbReference type="GO" id="GO:0046872">
    <property type="term" value="F:metal ion binding"/>
    <property type="evidence" value="ECO:0007669"/>
    <property type="project" value="UniProtKB-KW"/>
</dbReference>
<keyword evidence="5" id="KW-0862">Zinc</keyword>
<comment type="caution">
    <text evidence="7">The sequence shown here is derived from an EMBL/GenBank/DDBJ whole genome shotgun (WGS) entry which is preliminary data.</text>
</comment>
<dbReference type="InterPro" id="IPR050072">
    <property type="entry name" value="Peptidase_M20A"/>
</dbReference>
<dbReference type="AlphaFoldDB" id="A0A2W5TH72"/>
<evidence type="ECO:0000259" key="6">
    <source>
        <dbReference type="Pfam" id="PF07687"/>
    </source>
</evidence>
<keyword evidence="3" id="KW-0479">Metal-binding</keyword>
<comment type="cofactor">
    <cofactor evidence="1">
        <name>Zn(2+)</name>
        <dbReference type="ChEBI" id="CHEBI:29105"/>
    </cofactor>
</comment>
<evidence type="ECO:0000256" key="3">
    <source>
        <dbReference type="ARBA" id="ARBA00022723"/>
    </source>
</evidence>
<gene>
    <name evidence="7" type="ORF">DI536_09150</name>
</gene>
<dbReference type="PANTHER" id="PTHR43808:SF8">
    <property type="entry name" value="PEPTIDASE M20 DIMERISATION DOMAIN-CONTAINING PROTEIN"/>
    <property type="match status" value="1"/>
</dbReference>
<dbReference type="Gene3D" id="3.40.630.10">
    <property type="entry name" value="Zn peptidases"/>
    <property type="match status" value="1"/>
</dbReference>
<dbReference type="InterPro" id="IPR002933">
    <property type="entry name" value="Peptidase_M20"/>
</dbReference>
<evidence type="ECO:0000313" key="8">
    <source>
        <dbReference type="Proteomes" id="UP000249061"/>
    </source>
</evidence>
<accession>A0A2W5TH72</accession>
<evidence type="ECO:0000256" key="2">
    <source>
        <dbReference type="ARBA" id="ARBA00006247"/>
    </source>
</evidence>
<keyword evidence="4" id="KW-0378">Hydrolase</keyword>
<dbReference type="SUPFAM" id="SSF55031">
    <property type="entry name" value="Bacterial exopeptidase dimerisation domain"/>
    <property type="match status" value="1"/>
</dbReference>
<protein>
    <recommendedName>
        <fullName evidence="6">Peptidase M20 dimerisation domain-containing protein</fullName>
    </recommendedName>
</protein>
<dbReference type="InterPro" id="IPR011650">
    <property type="entry name" value="Peptidase_M20_dimer"/>
</dbReference>
<name>A0A2W5TH72_9BACT</name>
<dbReference type="Gene3D" id="1.10.150.900">
    <property type="match status" value="1"/>
</dbReference>
<sequence length="471" mass="50066">MKQSLLPLLLLAGCASVKPIGPGLTAPTVDWPAAGDEAVDVLSRYLRVDTINPPGNETRGAQFLAEELAKDGIESSISEFAPGRGSLIARVRAPSPTEKPLCLLSHIDVVTANDSDWPEDAQPLSGVMKDGAIWGRGALDMKGMGVIELQTLRLLKRTGAKLKRDVILIAVADEEVDNGGMHHVVDTKWDELDCGVMLNEGGIGLPGLLFEGQTVFPVTVAEKGTLWLELTATGEAGHGSTPVPTRAPMKLQRAMERLNSREVKPTIHPALYELLARVGEQKKGLTGAVLGSKALVDLLVTGKLMSVPPTRAAITNTCQVTGFEGKGSAANVIPTEVAAIVDCRVLPGVAPEAFLGELKKLVEVEEGVTLTVIQAEPATESTWDDPFFDALVRRLTEGRTDVVVGPAISPGFTDSNIARPKGTKAYGMVPFEIDSELLGSMHGKNERLPVVQLKRGLEILFRAVVDAAGQP</sequence>
<dbReference type="Proteomes" id="UP000249061">
    <property type="component" value="Unassembled WGS sequence"/>
</dbReference>
<dbReference type="SUPFAM" id="SSF53187">
    <property type="entry name" value="Zn-dependent exopeptidases"/>
    <property type="match status" value="1"/>
</dbReference>
<dbReference type="PANTHER" id="PTHR43808">
    <property type="entry name" value="ACETYLORNITHINE DEACETYLASE"/>
    <property type="match status" value="1"/>
</dbReference>
<dbReference type="PIRSF" id="PIRSF036696">
    <property type="entry name" value="ACY-1"/>
    <property type="match status" value="1"/>
</dbReference>
<comment type="similarity">
    <text evidence="2">Belongs to the peptidase M20A family.</text>
</comment>
<proteinExistence type="inferred from homology"/>
<evidence type="ECO:0000256" key="1">
    <source>
        <dbReference type="ARBA" id="ARBA00001947"/>
    </source>
</evidence>
<feature type="domain" description="Peptidase M20 dimerisation" evidence="6">
    <location>
        <begin position="220"/>
        <end position="365"/>
    </location>
</feature>
<evidence type="ECO:0000256" key="5">
    <source>
        <dbReference type="ARBA" id="ARBA00022833"/>
    </source>
</evidence>
<dbReference type="Gene3D" id="3.30.70.360">
    <property type="match status" value="1"/>
</dbReference>
<dbReference type="Pfam" id="PF01546">
    <property type="entry name" value="Peptidase_M20"/>
    <property type="match status" value="1"/>
</dbReference>
<evidence type="ECO:0000256" key="4">
    <source>
        <dbReference type="ARBA" id="ARBA00022801"/>
    </source>
</evidence>
<organism evidence="7 8">
    <name type="scientific">Archangium gephyra</name>
    <dbReference type="NCBI Taxonomy" id="48"/>
    <lineage>
        <taxon>Bacteria</taxon>
        <taxon>Pseudomonadati</taxon>
        <taxon>Myxococcota</taxon>
        <taxon>Myxococcia</taxon>
        <taxon>Myxococcales</taxon>
        <taxon>Cystobacterineae</taxon>
        <taxon>Archangiaceae</taxon>
        <taxon>Archangium</taxon>
    </lineage>
</organism>
<evidence type="ECO:0000313" key="7">
    <source>
        <dbReference type="EMBL" id="PZR14939.1"/>
    </source>
</evidence>
<dbReference type="GO" id="GO:0016787">
    <property type="term" value="F:hydrolase activity"/>
    <property type="evidence" value="ECO:0007669"/>
    <property type="project" value="UniProtKB-KW"/>
</dbReference>
<dbReference type="EMBL" id="QFQP01000006">
    <property type="protein sequence ID" value="PZR14939.1"/>
    <property type="molecule type" value="Genomic_DNA"/>
</dbReference>
<dbReference type="Pfam" id="PF07687">
    <property type="entry name" value="M20_dimer"/>
    <property type="match status" value="1"/>
</dbReference>